<accession>A0A4D5RFR3</accession>
<keyword evidence="1" id="KW-0732">Signal</keyword>
<proteinExistence type="predicted"/>
<organism evidence="2">
    <name type="scientific">Ixodes scapularis</name>
    <name type="common">Black-legged tick</name>
    <name type="synonym">Deer tick</name>
    <dbReference type="NCBI Taxonomy" id="6945"/>
    <lineage>
        <taxon>Eukaryota</taxon>
        <taxon>Metazoa</taxon>
        <taxon>Ecdysozoa</taxon>
        <taxon>Arthropoda</taxon>
        <taxon>Chelicerata</taxon>
        <taxon>Arachnida</taxon>
        <taxon>Acari</taxon>
        <taxon>Parasitiformes</taxon>
        <taxon>Ixodida</taxon>
        <taxon>Ixodoidea</taxon>
        <taxon>Ixodidae</taxon>
        <taxon>Ixodinae</taxon>
        <taxon>Ixodes</taxon>
    </lineage>
</organism>
<feature type="chain" id="PRO_5020032975" evidence="1">
    <location>
        <begin position="17"/>
        <end position="82"/>
    </location>
</feature>
<protein>
    <submittedName>
        <fullName evidence="2">Putative secreted protein</fullName>
    </submittedName>
</protein>
<evidence type="ECO:0000313" key="2">
    <source>
        <dbReference type="EMBL" id="MOY35925.1"/>
    </source>
</evidence>
<feature type="signal peptide" evidence="1">
    <location>
        <begin position="1"/>
        <end position="16"/>
    </location>
</feature>
<name>A0A4D5RFR3_IXOSC</name>
<reference evidence="2" key="1">
    <citation type="submission" date="2019-04" db="EMBL/GenBank/DDBJ databases">
        <title>An insight into the mialome of Ixodes scapularis.</title>
        <authorList>
            <person name="Ribeiro J.M."/>
            <person name="Mather T.N."/>
            <person name="Karim S."/>
        </authorList>
    </citation>
    <scope>NUCLEOTIDE SEQUENCE</scope>
</reference>
<dbReference type="EMBL" id="GHJT01001954">
    <property type="protein sequence ID" value="MOY35925.1"/>
    <property type="molecule type" value="Transcribed_RNA"/>
</dbReference>
<evidence type="ECO:0000256" key="1">
    <source>
        <dbReference type="SAM" id="SignalP"/>
    </source>
</evidence>
<sequence length="82" mass="8771">MGRVVLFATGIRVTSAELLCGFSFATVGGRTWFPVRPTACPSFSIYSSVHREQTSERRGGPAAVTVVVTVSSRQCHGTPELV</sequence>
<dbReference type="AlphaFoldDB" id="A0A4D5RFR3"/>